<keyword evidence="1" id="KW-0812">Transmembrane</keyword>
<evidence type="ECO:0000256" key="1">
    <source>
        <dbReference type="SAM" id="Phobius"/>
    </source>
</evidence>
<keyword evidence="3" id="KW-1185">Reference proteome</keyword>
<keyword evidence="1" id="KW-0472">Membrane</keyword>
<dbReference type="STRING" id="181874.A0A409WC69"/>
<name>A0A409WC69_9AGAR</name>
<dbReference type="InParanoid" id="A0A409WC69"/>
<accession>A0A409WC69</accession>
<feature type="transmembrane region" description="Helical" evidence="1">
    <location>
        <begin position="143"/>
        <end position="167"/>
    </location>
</feature>
<comment type="caution">
    <text evidence="2">The sequence shown here is derived from an EMBL/GenBank/DDBJ whole genome shotgun (WGS) entry which is preliminary data.</text>
</comment>
<dbReference type="EMBL" id="NHTK01005610">
    <property type="protein sequence ID" value="PPQ76081.1"/>
    <property type="molecule type" value="Genomic_DNA"/>
</dbReference>
<gene>
    <name evidence="2" type="ORF">CVT24_003653</name>
</gene>
<evidence type="ECO:0000313" key="2">
    <source>
        <dbReference type="EMBL" id="PPQ76081.1"/>
    </source>
</evidence>
<dbReference type="OrthoDB" id="3242376at2759"/>
<reference evidence="2 3" key="1">
    <citation type="journal article" date="2018" name="Evol. Lett.">
        <title>Horizontal gene cluster transfer increased hallucinogenic mushroom diversity.</title>
        <authorList>
            <person name="Reynolds H.T."/>
            <person name="Vijayakumar V."/>
            <person name="Gluck-Thaler E."/>
            <person name="Korotkin H.B."/>
            <person name="Matheny P.B."/>
            <person name="Slot J.C."/>
        </authorList>
    </citation>
    <scope>NUCLEOTIDE SEQUENCE [LARGE SCALE GENOMIC DNA]</scope>
    <source>
        <strain evidence="2 3">2629</strain>
    </source>
</reference>
<proteinExistence type="predicted"/>
<dbReference type="Proteomes" id="UP000284842">
    <property type="component" value="Unassembled WGS sequence"/>
</dbReference>
<protein>
    <submittedName>
        <fullName evidence="2">Uncharacterized protein</fullName>
    </submittedName>
</protein>
<feature type="transmembrane region" description="Helical" evidence="1">
    <location>
        <begin position="104"/>
        <end position="122"/>
    </location>
</feature>
<keyword evidence="1" id="KW-1133">Transmembrane helix</keyword>
<sequence>MQTIILLDVEKAFDDPAWTKRVCDHFVIFEGASTTVLIAVCELIMILRVYALYERSALLLSVLLIIWATQIAVSAVGIHTGQAVPLPSFLTGCILSGRSPQFSAQWVAPLITDSVIFGLTLWRTRQYIRSSNKKNIMIPTIQILLRDGIMYFFIIFSANLMNTLIYFTCTEDLKAVGATFSELITSVMISRLVLNLRATASLPPNSSSTGTRRHGTIELDTFIARTIGNLGEDFIMEEDREAEVVQANDWRETLREGKGIPLPSVPETELCGPVPNDGRTFV</sequence>
<feature type="transmembrane region" description="Helical" evidence="1">
    <location>
        <begin position="26"/>
        <end position="50"/>
    </location>
</feature>
<organism evidence="2 3">
    <name type="scientific">Panaeolus cyanescens</name>
    <dbReference type="NCBI Taxonomy" id="181874"/>
    <lineage>
        <taxon>Eukaryota</taxon>
        <taxon>Fungi</taxon>
        <taxon>Dikarya</taxon>
        <taxon>Basidiomycota</taxon>
        <taxon>Agaricomycotina</taxon>
        <taxon>Agaricomycetes</taxon>
        <taxon>Agaricomycetidae</taxon>
        <taxon>Agaricales</taxon>
        <taxon>Agaricineae</taxon>
        <taxon>Galeropsidaceae</taxon>
        <taxon>Panaeolus</taxon>
    </lineage>
</organism>
<evidence type="ECO:0000313" key="3">
    <source>
        <dbReference type="Proteomes" id="UP000284842"/>
    </source>
</evidence>
<feature type="transmembrane region" description="Helical" evidence="1">
    <location>
        <begin position="57"/>
        <end position="78"/>
    </location>
</feature>
<dbReference type="AlphaFoldDB" id="A0A409WC69"/>